<reference evidence="2 3" key="1">
    <citation type="journal article" date="2014" name="FEMS Microbiol. Ecol.">
        <title>Sphaerotilus natans encrusted with nanoball-shaped Fe(III) oxide minerals formed by nitrate-reducing mixotrophic Fe(II) oxidation.</title>
        <authorList>
            <person name="Park S."/>
            <person name="Kim D.H."/>
            <person name="Lee J.H."/>
            <person name="Hur H.G."/>
        </authorList>
    </citation>
    <scope>NUCLEOTIDE SEQUENCE [LARGE SCALE GENOMIC DNA]</scope>
    <source>
        <strain evidence="2 3">DSM 6575</strain>
    </source>
</reference>
<dbReference type="eggNOG" id="COG5338">
    <property type="taxonomic scope" value="Bacteria"/>
</dbReference>
<dbReference type="RefSeq" id="WP_037478470.1">
    <property type="nucleotide sequence ID" value="NZ_AZRA01000021.1"/>
</dbReference>
<evidence type="ECO:0000313" key="3">
    <source>
        <dbReference type="Proteomes" id="UP000026714"/>
    </source>
</evidence>
<keyword evidence="1" id="KW-0732">Signal</keyword>
<accession>A0A059KQC6</accession>
<protein>
    <recommendedName>
        <fullName evidence="4">TIGR03016 family PEP-CTERM system-associated outer membrane protein</fullName>
    </recommendedName>
</protein>
<evidence type="ECO:0000256" key="1">
    <source>
        <dbReference type="SAM" id="SignalP"/>
    </source>
</evidence>
<dbReference type="SUPFAM" id="SSF56935">
    <property type="entry name" value="Porins"/>
    <property type="match status" value="1"/>
</dbReference>
<dbReference type="STRING" id="34103.SAMN05421778_11264"/>
<dbReference type="Proteomes" id="UP000026714">
    <property type="component" value="Unassembled WGS sequence"/>
</dbReference>
<dbReference type="Gene3D" id="2.40.160.60">
    <property type="entry name" value="Outer membrane protein transport protein (OMPP1/FadL/TodX)"/>
    <property type="match status" value="1"/>
</dbReference>
<feature type="chain" id="PRO_5001579645" description="TIGR03016 family PEP-CTERM system-associated outer membrane protein" evidence="1">
    <location>
        <begin position="25"/>
        <end position="396"/>
    </location>
</feature>
<proteinExistence type="predicted"/>
<dbReference type="EMBL" id="AZRA01000021">
    <property type="protein sequence ID" value="KDB53631.1"/>
    <property type="molecule type" value="Genomic_DNA"/>
</dbReference>
<comment type="caution">
    <text evidence="2">The sequence shown here is derived from an EMBL/GenBank/DDBJ whole genome shotgun (WGS) entry which is preliminary data.</text>
</comment>
<name>A0A059KQC6_9BURK</name>
<evidence type="ECO:0008006" key="4">
    <source>
        <dbReference type="Google" id="ProtNLM"/>
    </source>
</evidence>
<feature type="signal peptide" evidence="1">
    <location>
        <begin position="1"/>
        <end position="24"/>
    </location>
</feature>
<sequence length="396" mass="42803">MNRHAARLLPLTATLLLAAQAAQAETSPWYVGASQAFTRNSNVFYGTDARALSDTISSTGVRLGLDQPISRQRLSASLSANHNRYSSLDYLNNTDYALDARLDLETVERVSGTVALRAAQSLPTDTNYLAAGERNLLSTRSLNATGRVGLVTMWTFEAGAAASQTRYSAAAYRSSNADQTSFNAGFRVRPASGLTLGASLRHGKVDYVDVGSEVGRNDLDLLAFVTPGGASSYDARLSLTREAYSYANGLERDRNAWTGSLGWNWKPTGKFSTQLRLSRDTSNASFDYVSNLLRANTDQAQNTTSLRLGANWQATAKIGVDAGLTYARRSLEQGTISGSDRTTGLSLNVSYALMRNIDLGCGLSWANRSVSYATTSQLSTQYKVTTYSCSGQIYLR</sequence>
<keyword evidence="3" id="KW-1185">Reference proteome</keyword>
<organism evidence="2 3">
    <name type="scientific">Sphaerotilus natans subsp. natans DSM 6575</name>
    <dbReference type="NCBI Taxonomy" id="1286631"/>
    <lineage>
        <taxon>Bacteria</taxon>
        <taxon>Pseudomonadati</taxon>
        <taxon>Pseudomonadota</taxon>
        <taxon>Betaproteobacteria</taxon>
        <taxon>Burkholderiales</taxon>
        <taxon>Sphaerotilaceae</taxon>
        <taxon>Sphaerotilus</taxon>
    </lineage>
</organism>
<dbReference type="AlphaFoldDB" id="A0A059KQC6"/>
<evidence type="ECO:0000313" key="2">
    <source>
        <dbReference type="EMBL" id="KDB53631.1"/>
    </source>
</evidence>
<gene>
    <name evidence="2" type="ORF">X805_08170</name>
</gene>